<dbReference type="AlphaFoldDB" id="A0A8H6G5C7"/>
<dbReference type="PANTHER" id="PTHR28065">
    <property type="entry name" value="FREQUENIN"/>
    <property type="match status" value="1"/>
</dbReference>
<proteinExistence type="predicted"/>
<dbReference type="Proteomes" id="UP000578531">
    <property type="component" value="Unassembled WGS sequence"/>
</dbReference>
<feature type="compositionally biased region" description="Polar residues" evidence="1">
    <location>
        <begin position="103"/>
        <end position="113"/>
    </location>
</feature>
<comment type="caution">
    <text evidence="3">The sequence shown here is derived from an EMBL/GenBank/DDBJ whole genome shotgun (WGS) entry which is preliminary data.</text>
</comment>
<sequence>MQNSSADNLPTLSSTSLTTDTTENASSGGHETPSLSNPVSGLQNRTTKRPVTSKVNDEAVRAAKQQIRSKLREDWSWPPKSSPPDALDSPDAIAEWRERDSDSSIASTPQDPNLNPYKYDSPDSLHQPVLSRKRKRRRRLKEEMEWNEGLRTYVERRDAWAGARTQPMTPPPTFKSPFEAPYPPVRPPPNGTSFTPPSPRTVVPVAPPIMSPDHPLRTTVQPATYPQIYSKIIIQGLAPTVPINLKDVVKSLVAGWKKDGEWPPKSDAEKAGLAHAATGEGMGMGMGMGIGAHPRKAVRRSVGKVKRVLGFGHGEDGGGEGEEGKPF</sequence>
<accession>A0A8H6G5C7</accession>
<organism evidence="3 4">
    <name type="scientific">Letharia columbiana</name>
    <dbReference type="NCBI Taxonomy" id="112416"/>
    <lineage>
        <taxon>Eukaryota</taxon>
        <taxon>Fungi</taxon>
        <taxon>Dikarya</taxon>
        <taxon>Ascomycota</taxon>
        <taxon>Pezizomycotina</taxon>
        <taxon>Lecanoromycetes</taxon>
        <taxon>OSLEUM clade</taxon>
        <taxon>Lecanoromycetidae</taxon>
        <taxon>Lecanorales</taxon>
        <taxon>Lecanorineae</taxon>
        <taxon>Parmeliaceae</taxon>
        <taxon>Letharia</taxon>
    </lineage>
</organism>
<feature type="compositionally biased region" description="Low complexity" evidence="1">
    <location>
        <begin position="9"/>
        <end position="22"/>
    </location>
</feature>
<feature type="region of interest" description="Disordered" evidence="1">
    <location>
        <begin position="1"/>
        <end position="140"/>
    </location>
</feature>
<reference evidence="3 4" key="1">
    <citation type="journal article" date="2020" name="Genomics">
        <title>Complete, high-quality genomes from long-read metagenomic sequencing of two wolf lichen thalli reveals enigmatic genome architecture.</title>
        <authorList>
            <person name="McKenzie S.K."/>
            <person name="Walston R.F."/>
            <person name="Allen J.L."/>
        </authorList>
    </citation>
    <scope>NUCLEOTIDE SEQUENCE [LARGE SCALE GENOMIC DNA]</scope>
    <source>
        <strain evidence="3">WasteWater2</strain>
    </source>
</reference>
<dbReference type="OrthoDB" id="5422958at2759"/>
<dbReference type="EMBL" id="JACCJC010000003">
    <property type="protein sequence ID" value="KAF6240737.1"/>
    <property type="molecule type" value="Genomic_DNA"/>
</dbReference>
<name>A0A8H6G5C7_9LECA</name>
<protein>
    <recommendedName>
        <fullName evidence="2">Gag1-like clamp domain-containing protein</fullName>
    </recommendedName>
</protein>
<evidence type="ECO:0000313" key="4">
    <source>
        <dbReference type="Proteomes" id="UP000578531"/>
    </source>
</evidence>
<evidence type="ECO:0000256" key="1">
    <source>
        <dbReference type="SAM" id="MobiDB-lite"/>
    </source>
</evidence>
<dbReference type="RefSeq" id="XP_037169996.1">
    <property type="nucleotide sequence ID" value="XM_037303349.1"/>
</dbReference>
<evidence type="ECO:0000313" key="3">
    <source>
        <dbReference type="EMBL" id="KAF6240737.1"/>
    </source>
</evidence>
<dbReference type="InterPro" id="IPR025124">
    <property type="entry name" value="Gag1-like_clamp"/>
</dbReference>
<feature type="domain" description="Gag1-like clamp" evidence="2">
    <location>
        <begin position="116"/>
        <end position="263"/>
    </location>
</feature>
<dbReference type="InterPro" id="IPR053274">
    <property type="entry name" value="Fluconazole_resistance"/>
</dbReference>
<gene>
    <name evidence="3" type="ORF">HO173_001410</name>
</gene>
<keyword evidence="4" id="KW-1185">Reference proteome</keyword>
<evidence type="ECO:0000259" key="2">
    <source>
        <dbReference type="Pfam" id="PF13259"/>
    </source>
</evidence>
<feature type="compositionally biased region" description="Polar residues" evidence="1">
    <location>
        <begin position="23"/>
        <end position="54"/>
    </location>
</feature>
<dbReference type="PANTHER" id="PTHR28065:SF1">
    <property type="entry name" value="DUF4050 DOMAIN-CONTAINING PROTEIN"/>
    <property type="match status" value="1"/>
</dbReference>
<dbReference type="Pfam" id="PF13259">
    <property type="entry name" value="clamp_Gag1-like"/>
    <property type="match status" value="1"/>
</dbReference>
<dbReference type="GeneID" id="59283084"/>